<organism evidence="3 4">
    <name type="scientific">Stomatobaculum longum</name>
    <dbReference type="NCBI Taxonomy" id="796942"/>
    <lineage>
        <taxon>Bacteria</taxon>
        <taxon>Bacillati</taxon>
        <taxon>Bacillota</taxon>
        <taxon>Clostridia</taxon>
        <taxon>Lachnospirales</taxon>
        <taxon>Lachnospiraceae</taxon>
        <taxon>Stomatobaculum</taxon>
    </lineage>
</organism>
<dbReference type="EMBL" id="AGEL01000014">
    <property type="protein sequence ID" value="EHO15814.1"/>
    <property type="molecule type" value="Genomic_DNA"/>
</dbReference>
<feature type="compositionally biased region" description="Basic and acidic residues" evidence="2">
    <location>
        <begin position="121"/>
        <end position="130"/>
    </location>
</feature>
<evidence type="ECO:0000313" key="3">
    <source>
        <dbReference type="EMBL" id="EHO15814.1"/>
    </source>
</evidence>
<sequence length="137" mass="15050">MYERLDKLRDELRKAEKRKEDADKKLKIAQDRLREAESTQILADVEALHLTPEQVGQFLSMATNGQLPGMGMDPRKSGPTKENAGVEDIAGTGAGQGDSDLKDNDSGEDAEVYGAYSDISRGTEDELTGDREDEYNA</sequence>
<feature type="region of interest" description="Disordered" evidence="2">
    <location>
        <begin position="63"/>
        <end position="137"/>
    </location>
</feature>
<keyword evidence="4" id="KW-1185">Reference proteome</keyword>
<dbReference type="GeneID" id="86941453"/>
<dbReference type="InterPro" id="IPR025464">
    <property type="entry name" value="DUF4315"/>
</dbReference>
<dbReference type="Pfam" id="PF14193">
    <property type="entry name" value="DUF4315"/>
    <property type="match status" value="1"/>
</dbReference>
<dbReference type="Proteomes" id="UP000018466">
    <property type="component" value="Unassembled WGS sequence"/>
</dbReference>
<comment type="caution">
    <text evidence="3">The sequence shown here is derived from an EMBL/GenBank/DDBJ whole genome shotgun (WGS) entry which is preliminary data.</text>
</comment>
<dbReference type="AlphaFoldDB" id="A0AA37DFK5"/>
<evidence type="ECO:0000313" key="4">
    <source>
        <dbReference type="Proteomes" id="UP000018466"/>
    </source>
</evidence>
<reference evidence="3 4" key="1">
    <citation type="submission" date="2011-10" db="EMBL/GenBank/DDBJ databases">
        <title>The Genome Sequence of Lachnospiraceae bacterium ACC2.</title>
        <authorList>
            <consortium name="The Broad Institute Genome Sequencing Platform"/>
            <person name="Earl A."/>
            <person name="Ward D."/>
            <person name="Feldgarden M."/>
            <person name="Gevers D."/>
            <person name="Sizova M."/>
            <person name="Hazen A."/>
            <person name="Epstein S."/>
            <person name="Young S.K."/>
            <person name="Zeng Q."/>
            <person name="Gargeya S."/>
            <person name="Fitzgerald M."/>
            <person name="Haas B."/>
            <person name="Abouelleil A."/>
            <person name="Alvarado L."/>
            <person name="Arachchi H.M."/>
            <person name="Berlin A."/>
            <person name="Brown A."/>
            <person name="Chapman S.B."/>
            <person name="Chen Z."/>
            <person name="Dunbar C."/>
            <person name="Freedman E."/>
            <person name="Gearin G."/>
            <person name="Goldberg J."/>
            <person name="Griggs A."/>
            <person name="Gujja S."/>
            <person name="Heiman D."/>
            <person name="Howarth C."/>
            <person name="Larson L."/>
            <person name="Lui A."/>
            <person name="MacDonald P.J.P."/>
            <person name="Montmayeur A."/>
            <person name="Murphy C."/>
            <person name="Neiman D."/>
            <person name="Pearson M."/>
            <person name="Priest M."/>
            <person name="Roberts A."/>
            <person name="Saif S."/>
            <person name="Shea T."/>
            <person name="Shenoy N."/>
            <person name="Sisk P."/>
            <person name="Stolte C."/>
            <person name="Sykes S."/>
            <person name="Wortman J."/>
            <person name="Nusbaum C."/>
            <person name="Birren B."/>
        </authorList>
    </citation>
    <scope>NUCLEOTIDE SEQUENCE [LARGE SCALE GENOMIC DNA]</scope>
    <source>
        <strain evidence="3 4">ACC2</strain>
    </source>
</reference>
<evidence type="ECO:0000256" key="1">
    <source>
        <dbReference type="SAM" id="Coils"/>
    </source>
</evidence>
<dbReference type="RefSeq" id="WP_009533545.1">
    <property type="nucleotide sequence ID" value="NZ_JH590864.1"/>
</dbReference>
<protein>
    <recommendedName>
        <fullName evidence="5">DUF4315 family protein</fullName>
    </recommendedName>
</protein>
<name>A0AA37DFK5_9FIRM</name>
<gene>
    <name evidence="3" type="ORF">HMPREF9623_01725</name>
</gene>
<keyword evidence="1" id="KW-0175">Coiled coil</keyword>
<proteinExistence type="predicted"/>
<accession>A0AA37DFK5</accession>
<evidence type="ECO:0000256" key="2">
    <source>
        <dbReference type="SAM" id="MobiDB-lite"/>
    </source>
</evidence>
<feature type="coiled-coil region" evidence="1">
    <location>
        <begin position="2"/>
        <end position="39"/>
    </location>
</feature>
<evidence type="ECO:0008006" key="5">
    <source>
        <dbReference type="Google" id="ProtNLM"/>
    </source>
</evidence>